<dbReference type="Pfam" id="PF01258">
    <property type="entry name" value="zf-dskA_traR"/>
    <property type="match status" value="1"/>
</dbReference>
<gene>
    <name evidence="6" type="ORF">DESUT3_06640</name>
</gene>
<dbReference type="SUPFAM" id="SSF57716">
    <property type="entry name" value="Glucocorticoid receptor-like (DNA-binding domain)"/>
    <property type="match status" value="1"/>
</dbReference>
<dbReference type="EMBL" id="AP024355">
    <property type="protein sequence ID" value="BCR03595.1"/>
    <property type="molecule type" value="Genomic_DNA"/>
</dbReference>
<evidence type="ECO:0000256" key="4">
    <source>
        <dbReference type="PROSITE-ProRule" id="PRU00510"/>
    </source>
</evidence>
<dbReference type="Gene3D" id="1.20.120.910">
    <property type="entry name" value="DksA, coiled-coil domain"/>
    <property type="match status" value="1"/>
</dbReference>
<keyword evidence="3" id="KW-0862">Zinc</keyword>
<name>A0ABM8HT06_9BACT</name>
<keyword evidence="1" id="KW-0479">Metal-binding</keyword>
<evidence type="ECO:0000256" key="1">
    <source>
        <dbReference type="ARBA" id="ARBA00022723"/>
    </source>
</evidence>
<evidence type="ECO:0000256" key="2">
    <source>
        <dbReference type="ARBA" id="ARBA00022771"/>
    </source>
</evidence>
<reference evidence="6 7" key="2">
    <citation type="journal article" date="2021" name="Int. J. Syst. Evol. Microbiol.">
        <title>Isolation and Polyphasic Characterization of Desulfuromonas versatilis sp. Nov., an Electrogenic Bacteria Capable of Versatile Metabolism Isolated from a Graphene Oxide-Reducing Enrichment Culture.</title>
        <authorList>
            <person name="Xie L."/>
            <person name="Yoshida N."/>
            <person name="Ishii S."/>
            <person name="Meng L."/>
        </authorList>
    </citation>
    <scope>NUCLEOTIDE SEQUENCE [LARGE SCALE GENOMIC DNA]</scope>
    <source>
        <strain evidence="6 7">NIT-T3</strain>
    </source>
</reference>
<keyword evidence="7" id="KW-1185">Reference proteome</keyword>
<sequence>MEKSEMEQARERLLKMRREVMKEVQDCSAAARELAQGDVPDIGDMSSNTYNRDVLLNLSETQRQKIKDIDAALERIEHGEYGICLRCEEEIAPKRMEVRPFSRYCIDCKTEVEKFGE</sequence>
<evidence type="ECO:0000313" key="7">
    <source>
        <dbReference type="Proteomes" id="UP001319827"/>
    </source>
</evidence>
<feature type="zinc finger region" description="dksA C4-type" evidence="4">
    <location>
        <begin position="84"/>
        <end position="108"/>
    </location>
</feature>
<dbReference type="Proteomes" id="UP001319827">
    <property type="component" value="Chromosome"/>
</dbReference>
<evidence type="ECO:0000256" key="3">
    <source>
        <dbReference type="ARBA" id="ARBA00022833"/>
    </source>
</evidence>
<reference evidence="6 7" key="1">
    <citation type="journal article" date="2016" name="C (Basel)">
        <title>Selective Growth of and Electricity Production by Marine Exoelectrogenic Bacteria in Self-Aggregated Hydrogel of Microbially Reduced Graphene Oxide.</title>
        <authorList>
            <person name="Yoshida N."/>
            <person name="Goto Y."/>
            <person name="Miyata Y."/>
        </authorList>
    </citation>
    <scope>NUCLEOTIDE SEQUENCE [LARGE SCALE GENOMIC DNA]</scope>
    <source>
        <strain evidence="6 7">NIT-T3</strain>
    </source>
</reference>
<dbReference type="RefSeq" id="WP_225911606.1">
    <property type="nucleotide sequence ID" value="NZ_AP024355.1"/>
</dbReference>
<dbReference type="InterPro" id="IPR000962">
    <property type="entry name" value="Znf_DskA_TraR"/>
</dbReference>
<dbReference type="SUPFAM" id="SSF109635">
    <property type="entry name" value="DnaK suppressor protein DksA, alpha-hairpin domain"/>
    <property type="match status" value="1"/>
</dbReference>
<feature type="domain" description="Zinc finger DksA/TraR C4-type" evidence="5">
    <location>
        <begin position="79"/>
        <end position="114"/>
    </location>
</feature>
<evidence type="ECO:0000313" key="6">
    <source>
        <dbReference type="EMBL" id="BCR03595.1"/>
    </source>
</evidence>
<accession>A0ABM8HT06</accession>
<dbReference type="PROSITE" id="PS51128">
    <property type="entry name" value="ZF_DKSA_2"/>
    <property type="match status" value="1"/>
</dbReference>
<dbReference type="PANTHER" id="PTHR33823:SF4">
    <property type="entry name" value="GENERAL STRESS PROTEIN 16O"/>
    <property type="match status" value="1"/>
</dbReference>
<dbReference type="PANTHER" id="PTHR33823">
    <property type="entry name" value="RNA POLYMERASE-BINDING TRANSCRIPTION FACTOR DKSA-RELATED"/>
    <property type="match status" value="1"/>
</dbReference>
<proteinExistence type="predicted"/>
<organism evidence="6 7">
    <name type="scientific">Desulfuromonas versatilis</name>
    <dbReference type="NCBI Taxonomy" id="2802975"/>
    <lineage>
        <taxon>Bacteria</taxon>
        <taxon>Pseudomonadati</taxon>
        <taxon>Thermodesulfobacteriota</taxon>
        <taxon>Desulfuromonadia</taxon>
        <taxon>Desulfuromonadales</taxon>
        <taxon>Desulfuromonadaceae</taxon>
        <taxon>Desulfuromonas</taxon>
    </lineage>
</organism>
<evidence type="ECO:0000259" key="5">
    <source>
        <dbReference type="Pfam" id="PF01258"/>
    </source>
</evidence>
<keyword evidence="2" id="KW-0863">Zinc-finger</keyword>
<dbReference type="InterPro" id="IPR037187">
    <property type="entry name" value="DnaK_N"/>
</dbReference>
<protein>
    <submittedName>
        <fullName evidence="6">Molecular chaperone DnaK</fullName>
    </submittedName>
</protein>